<evidence type="ECO:0000313" key="2">
    <source>
        <dbReference type="EMBL" id="GAA4629170.1"/>
    </source>
</evidence>
<comment type="caution">
    <text evidence="2">The sequence shown here is derived from an EMBL/GenBank/DDBJ whole genome shotgun (WGS) entry which is preliminary data.</text>
</comment>
<feature type="compositionally biased region" description="Polar residues" evidence="1">
    <location>
        <begin position="59"/>
        <end position="70"/>
    </location>
</feature>
<evidence type="ECO:0000313" key="3">
    <source>
        <dbReference type="Proteomes" id="UP001501442"/>
    </source>
</evidence>
<accession>A0ABP8UG89</accession>
<reference evidence="3" key="1">
    <citation type="journal article" date="2019" name="Int. J. Syst. Evol. Microbiol.">
        <title>The Global Catalogue of Microorganisms (GCM) 10K type strain sequencing project: providing services to taxonomists for standard genome sequencing and annotation.</title>
        <authorList>
            <consortium name="The Broad Institute Genomics Platform"/>
            <consortium name="The Broad Institute Genome Sequencing Center for Infectious Disease"/>
            <person name="Wu L."/>
            <person name="Ma J."/>
        </authorList>
    </citation>
    <scope>NUCLEOTIDE SEQUENCE [LARGE SCALE GENOMIC DNA]</scope>
    <source>
        <strain evidence="3">JCM 17939</strain>
    </source>
</reference>
<gene>
    <name evidence="2" type="ORF">GCM10023196_048770</name>
</gene>
<name>A0ABP8UG89_9ACTN</name>
<dbReference type="Proteomes" id="UP001501442">
    <property type="component" value="Unassembled WGS sequence"/>
</dbReference>
<organism evidence="2 3">
    <name type="scientific">Actinoallomurus vinaceus</name>
    <dbReference type="NCBI Taxonomy" id="1080074"/>
    <lineage>
        <taxon>Bacteria</taxon>
        <taxon>Bacillati</taxon>
        <taxon>Actinomycetota</taxon>
        <taxon>Actinomycetes</taxon>
        <taxon>Streptosporangiales</taxon>
        <taxon>Thermomonosporaceae</taxon>
        <taxon>Actinoallomurus</taxon>
    </lineage>
</organism>
<protein>
    <submittedName>
        <fullName evidence="2">Uncharacterized protein</fullName>
    </submittedName>
</protein>
<evidence type="ECO:0000256" key="1">
    <source>
        <dbReference type="SAM" id="MobiDB-lite"/>
    </source>
</evidence>
<sequence length="132" mass="14140">MTTALARGVVWFAAGQWDRFESRGFQASGHPCSFRACRVGGWGAGPAAKLGNTAGPAGSTRTPWGRTASTPEDLEGRVPYALALHGWGENTRRCRTVMPALLESQTMGGARSIPSDPITWRCDLVTVSTRHP</sequence>
<keyword evidence="3" id="KW-1185">Reference proteome</keyword>
<feature type="region of interest" description="Disordered" evidence="1">
    <location>
        <begin position="51"/>
        <end position="72"/>
    </location>
</feature>
<dbReference type="EMBL" id="BAABHK010000006">
    <property type="protein sequence ID" value="GAA4629170.1"/>
    <property type="molecule type" value="Genomic_DNA"/>
</dbReference>
<proteinExistence type="predicted"/>